<evidence type="ECO:0000313" key="6">
    <source>
        <dbReference type="Proteomes" id="UP000702544"/>
    </source>
</evidence>
<evidence type="ECO:0000256" key="3">
    <source>
        <dbReference type="PIRSR" id="PIRSR001235-1"/>
    </source>
</evidence>
<evidence type="ECO:0000256" key="2">
    <source>
        <dbReference type="ARBA" id="ARBA00022801"/>
    </source>
</evidence>
<feature type="binding site" evidence="4">
    <location>
        <position position="288"/>
    </location>
    <ligand>
        <name>allantoate</name>
        <dbReference type="ChEBI" id="CHEBI:17536"/>
    </ligand>
</feature>
<dbReference type="Gene3D" id="3.30.70.360">
    <property type="match status" value="1"/>
</dbReference>
<dbReference type="InterPro" id="IPR010158">
    <property type="entry name" value="Amidase_Cbmase"/>
</dbReference>
<dbReference type="InterPro" id="IPR036264">
    <property type="entry name" value="Bact_exopeptidase_dim_dom"/>
</dbReference>
<dbReference type="AlphaFoldDB" id="A0AAE4Z9F1"/>
<gene>
    <name evidence="5" type="ORF">GWO12_10280</name>
</gene>
<keyword evidence="3" id="KW-0862">Zinc</keyword>
<comment type="similarity">
    <text evidence="1">Belongs to the peptidase M20 family.</text>
</comment>
<name>A0AAE4Z9F1_9BACT</name>
<dbReference type="Proteomes" id="UP000702544">
    <property type="component" value="Unassembled WGS sequence"/>
</dbReference>
<dbReference type="InterPro" id="IPR002933">
    <property type="entry name" value="Peptidase_M20"/>
</dbReference>
<evidence type="ECO:0000256" key="1">
    <source>
        <dbReference type="ARBA" id="ARBA00006153"/>
    </source>
</evidence>
<comment type="caution">
    <text evidence="5">The sequence shown here is derived from an EMBL/GenBank/DDBJ whole genome shotgun (WGS) entry which is preliminary data.</text>
</comment>
<dbReference type="GO" id="GO:0016813">
    <property type="term" value="F:hydrolase activity, acting on carbon-nitrogen (but not peptide) bonds, in linear amidines"/>
    <property type="evidence" value="ECO:0007669"/>
    <property type="project" value="InterPro"/>
</dbReference>
<feature type="binding site" evidence="3">
    <location>
        <position position="116"/>
    </location>
    <ligand>
        <name>Zn(2+)</name>
        <dbReference type="ChEBI" id="CHEBI:29105"/>
        <label>2</label>
    </ligand>
</feature>
<dbReference type="SUPFAM" id="SSF55031">
    <property type="entry name" value="Bacterial exopeptidase dimerisation domain"/>
    <property type="match status" value="1"/>
</dbReference>
<evidence type="ECO:0000313" key="5">
    <source>
        <dbReference type="EMBL" id="NIR75478.1"/>
    </source>
</evidence>
<dbReference type="EMBL" id="JAACAK010000083">
    <property type="protein sequence ID" value="NIR75478.1"/>
    <property type="molecule type" value="Genomic_DNA"/>
</dbReference>
<feature type="binding site" evidence="4">
    <location>
        <position position="216"/>
    </location>
    <ligand>
        <name>allantoate</name>
        <dbReference type="ChEBI" id="CHEBI:17536"/>
    </ligand>
</feature>
<keyword evidence="2" id="KW-0378">Hydrolase</keyword>
<dbReference type="PANTHER" id="PTHR32494:SF5">
    <property type="entry name" value="ALLANTOATE AMIDOHYDROLASE"/>
    <property type="match status" value="1"/>
</dbReference>
<keyword evidence="3" id="KW-0479">Metal-binding</keyword>
<proteinExistence type="inferred from homology"/>
<protein>
    <submittedName>
        <fullName evidence="5">M20 family metallo-hydrolase</fullName>
    </submittedName>
</protein>
<feature type="binding site" evidence="4">
    <location>
        <position position="275"/>
    </location>
    <ligand>
        <name>allantoate</name>
        <dbReference type="ChEBI" id="CHEBI:17536"/>
    </ligand>
</feature>
<feature type="binding site" evidence="3">
    <location>
        <position position="83"/>
    </location>
    <ligand>
        <name>Zn(2+)</name>
        <dbReference type="ChEBI" id="CHEBI:29105"/>
        <label>2</label>
    </ligand>
</feature>
<dbReference type="GO" id="GO:0046872">
    <property type="term" value="F:metal ion binding"/>
    <property type="evidence" value="ECO:0007669"/>
    <property type="project" value="UniProtKB-KW"/>
</dbReference>
<feature type="binding site" evidence="3">
    <location>
        <position position="72"/>
    </location>
    <ligand>
        <name>Zn(2+)</name>
        <dbReference type="ChEBI" id="CHEBI:29105"/>
        <label>1</label>
    </ligand>
</feature>
<dbReference type="Pfam" id="PF01546">
    <property type="entry name" value="Peptidase_M20"/>
    <property type="match status" value="1"/>
</dbReference>
<feature type="binding site" evidence="3">
    <location>
        <position position="383"/>
    </location>
    <ligand>
        <name>Zn(2+)</name>
        <dbReference type="ChEBI" id="CHEBI:29105"/>
        <label>2</label>
    </ligand>
</feature>
<organism evidence="5 6">
    <name type="scientific">Candidatus Kutchimonas denitrificans</name>
    <dbReference type="NCBI Taxonomy" id="3056748"/>
    <lineage>
        <taxon>Bacteria</taxon>
        <taxon>Pseudomonadati</taxon>
        <taxon>Gemmatimonadota</taxon>
        <taxon>Gemmatimonadia</taxon>
        <taxon>Candidatus Palauibacterales</taxon>
        <taxon>Candidatus Palauibacteraceae</taxon>
        <taxon>Candidatus Kutchimonas</taxon>
    </lineage>
</organism>
<dbReference type="Gene3D" id="3.40.630.10">
    <property type="entry name" value="Zn peptidases"/>
    <property type="match status" value="1"/>
</dbReference>
<sequence>MILQNLKKFQKISETKEGITRLGLTDWEDEAHEAAVSVFSRFKRITDVRDGAGNTFLYNGDGKGKYIVMGSHLDTVPAGGRLDGALGVAGALAAMQRVLRKHRDAPVAVAIWADEEGYRFNNGLWGSRAFIGAVTEEELLSLRDRDDALLAEVLAERGLQKKPRRSRETGELNVKFRYKAPIEIASYLEAHIEQGRKLIRAGKRIGLVTHVAGVRRWRLESVGETNHAGTTPMRDRRDALVPIAGMVGRLPQLVRGVEEGVITCGALGVQPGVANVIPDRAWAIVEHRAPSERDQDEIARRLKELVATTGPRAPGVGLEMTPLSAVRPTALSDDVTAGVEEICKKSNVEYMRMTSMAAHDAMNIVRVAPAGMFFIPSLKGVSHRPDEDSRKEDIKLAGEILYKWALAELDRVL</sequence>
<feature type="binding site" evidence="3">
    <location>
        <position position="83"/>
    </location>
    <ligand>
        <name>Zn(2+)</name>
        <dbReference type="ChEBI" id="CHEBI:29105"/>
        <label>1</label>
    </ligand>
</feature>
<feature type="binding site" evidence="3">
    <location>
        <position position="191"/>
    </location>
    <ligand>
        <name>Zn(2+)</name>
        <dbReference type="ChEBI" id="CHEBI:29105"/>
        <label>1</label>
    </ligand>
</feature>
<dbReference type="SUPFAM" id="SSF53187">
    <property type="entry name" value="Zn-dependent exopeptidases"/>
    <property type="match status" value="1"/>
</dbReference>
<reference evidence="5 6" key="1">
    <citation type="submission" date="2020-01" db="EMBL/GenBank/DDBJ databases">
        <title>Genomes assembled from Gulf of Kutch pelagic sediment metagenomes.</title>
        <authorList>
            <person name="Chandrashekar M."/>
            <person name="Mahajan M.S."/>
            <person name="Dave K.J."/>
            <person name="Vatsa P."/>
            <person name="Nathani N.M."/>
        </authorList>
    </citation>
    <scope>NUCLEOTIDE SEQUENCE [LARGE SCALE GENOMIC DNA]</scope>
    <source>
        <strain evidence="5">KS3-K002</strain>
    </source>
</reference>
<evidence type="ECO:0000256" key="4">
    <source>
        <dbReference type="PIRSR" id="PIRSR001235-2"/>
    </source>
</evidence>
<comment type="cofactor">
    <cofactor evidence="3">
        <name>Zn(2+)</name>
        <dbReference type="ChEBI" id="CHEBI:29105"/>
    </cofactor>
    <text evidence="3">Binds 2 Zn(2+) ions per subunit.</text>
</comment>
<dbReference type="PANTHER" id="PTHR32494">
    <property type="entry name" value="ALLANTOATE DEIMINASE-RELATED"/>
    <property type="match status" value="1"/>
</dbReference>
<accession>A0AAE4Z9F1</accession>
<dbReference type="PIRSF" id="PIRSF001235">
    <property type="entry name" value="Amidase_carbamoylase"/>
    <property type="match status" value="1"/>
</dbReference>
<dbReference type="NCBIfam" id="TIGR01879">
    <property type="entry name" value="hydantase"/>
    <property type="match status" value="1"/>
</dbReference>